<comment type="caution">
    <text evidence="2">The sequence shown here is derived from an EMBL/GenBank/DDBJ whole genome shotgun (WGS) entry which is preliminary data.</text>
</comment>
<reference evidence="2 3" key="1">
    <citation type="journal article" date="2013" name="PLoS Genet.">
        <title>Genomic mechanisms accounting for the adaptation to parasitism in nematode-trapping fungi.</title>
        <authorList>
            <person name="Meerupati T."/>
            <person name="Andersson K.M."/>
            <person name="Friman E."/>
            <person name="Kumar D."/>
            <person name="Tunlid A."/>
            <person name="Ahren D."/>
        </authorList>
    </citation>
    <scope>NUCLEOTIDE SEQUENCE [LARGE SCALE GENOMIC DNA]</scope>
    <source>
        <strain evidence="2 3">CBS 200.50</strain>
    </source>
</reference>
<accession>S8A9X9</accession>
<dbReference type="EMBL" id="AQGS01000443">
    <property type="protein sequence ID" value="EPS39790.1"/>
    <property type="molecule type" value="Genomic_DNA"/>
</dbReference>
<reference evidence="3" key="2">
    <citation type="submission" date="2013-04" db="EMBL/GenBank/DDBJ databases">
        <title>Genomic mechanisms accounting for the adaptation to parasitism in nematode-trapping fungi.</title>
        <authorList>
            <person name="Ahren D.G."/>
        </authorList>
    </citation>
    <scope>NUCLEOTIDE SEQUENCE [LARGE SCALE GENOMIC DNA]</scope>
    <source>
        <strain evidence="3">CBS 200.50</strain>
    </source>
</reference>
<sequence length="253" mass="27764">MALGDPKPTILLVHGTWHPPKFYKQQLDLLEANGFPTSCPLQPSVGKLPPIGLKEDAQAIRDELTGLVDQDKEVIIVAHSYGGVVSSEAIDESFGKKARAAQGKAGGVIQILFIAGWIVPLGLSLGSMLGSPDALPPFIPTDEEGMCMMSDAENRFYNDLPVDQQKHWAEQLVKCPAIAQLTPLTYVAYAHHPCTYLFCEKDQGIPLFLQEKMIDTAEETYGVTFKRERCSSGHSPFLSQPETMLRVIEKIVA</sequence>
<proteinExistence type="predicted"/>
<evidence type="ECO:0000259" key="1">
    <source>
        <dbReference type="Pfam" id="PF12697"/>
    </source>
</evidence>
<dbReference type="OrthoDB" id="408373at2759"/>
<dbReference type="AlphaFoldDB" id="S8A9X9"/>
<protein>
    <recommendedName>
        <fullName evidence="1">AB hydrolase-1 domain-containing protein</fullName>
    </recommendedName>
</protein>
<dbReference type="Proteomes" id="UP000015100">
    <property type="component" value="Unassembled WGS sequence"/>
</dbReference>
<dbReference type="OMA" id="CKAIENR"/>
<gene>
    <name evidence="2" type="ORF">H072_6324</name>
</gene>
<dbReference type="STRING" id="1284197.S8A9X9"/>
<organism evidence="2 3">
    <name type="scientific">Dactylellina haptotyla (strain CBS 200.50)</name>
    <name type="common">Nematode-trapping fungus</name>
    <name type="synonym">Monacrosporium haptotylum</name>
    <dbReference type="NCBI Taxonomy" id="1284197"/>
    <lineage>
        <taxon>Eukaryota</taxon>
        <taxon>Fungi</taxon>
        <taxon>Dikarya</taxon>
        <taxon>Ascomycota</taxon>
        <taxon>Pezizomycotina</taxon>
        <taxon>Orbiliomycetes</taxon>
        <taxon>Orbiliales</taxon>
        <taxon>Orbiliaceae</taxon>
        <taxon>Dactylellina</taxon>
    </lineage>
</organism>
<dbReference type="PANTHER" id="PTHR37017">
    <property type="entry name" value="AB HYDROLASE-1 DOMAIN-CONTAINING PROTEIN-RELATED"/>
    <property type="match status" value="1"/>
</dbReference>
<keyword evidence="3" id="KW-1185">Reference proteome</keyword>
<dbReference type="Gene3D" id="3.40.50.1820">
    <property type="entry name" value="alpha/beta hydrolase"/>
    <property type="match status" value="1"/>
</dbReference>
<feature type="domain" description="AB hydrolase-1" evidence="1">
    <location>
        <begin position="10"/>
        <end position="244"/>
    </location>
</feature>
<evidence type="ECO:0000313" key="3">
    <source>
        <dbReference type="Proteomes" id="UP000015100"/>
    </source>
</evidence>
<dbReference type="eggNOG" id="ENOG502RZIH">
    <property type="taxonomic scope" value="Eukaryota"/>
</dbReference>
<dbReference type="PANTHER" id="PTHR37017:SF11">
    <property type="entry name" value="ESTERASE_LIPASE_THIOESTERASE DOMAIN-CONTAINING PROTEIN"/>
    <property type="match status" value="1"/>
</dbReference>
<name>S8A9X9_DACHA</name>
<dbReference type="InterPro" id="IPR000073">
    <property type="entry name" value="AB_hydrolase_1"/>
</dbReference>
<dbReference type="HOGENOM" id="CLU_046066_1_3_1"/>
<dbReference type="SUPFAM" id="SSF53474">
    <property type="entry name" value="alpha/beta-Hydrolases"/>
    <property type="match status" value="1"/>
</dbReference>
<dbReference type="InterPro" id="IPR052897">
    <property type="entry name" value="Sec-Metab_Biosynth_Hydrolase"/>
</dbReference>
<dbReference type="InterPro" id="IPR029058">
    <property type="entry name" value="AB_hydrolase_fold"/>
</dbReference>
<evidence type="ECO:0000313" key="2">
    <source>
        <dbReference type="EMBL" id="EPS39790.1"/>
    </source>
</evidence>
<dbReference type="Pfam" id="PF12697">
    <property type="entry name" value="Abhydrolase_6"/>
    <property type="match status" value="1"/>
</dbReference>